<protein>
    <submittedName>
        <fullName evidence="1">15843_t:CDS:1</fullName>
    </submittedName>
</protein>
<dbReference type="EMBL" id="CAJVPW010007436">
    <property type="protein sequence ID" value="CAG8580809.1"/>
    <property type="molecule type" value="Genomic_DNA"/>
</dbReference>
<evidence type="ECO:0000313" key="2">
    <source>
        <dbReference type="Proteomes" id="UP000789366"/>
    </source>
</evidence>
<feature type="non-terminal residue" evidence="1">
    <location>
        <position position="1"/>
    </location>
</feature>
<proteinExistence type="predicted"/>
<reference evidence="1" key="1">
    <citation type="submission" date="2021-06" db="EMBL/GenBank/DDBJ databases">
        <authorList>
            <person name="Kallberg Y."/>
            <person name="Tangrot J."/>
            <person name="Rosling A."/>
        </authorList>
    </citation>
    <scope>NUCLEOTIDE SEQUENCE</scope>
    <source>
        <strain evidence="1">28 12/20/2015</strain>
    </source>
</reference>
<gene>
    <name evidence="1" type="ORF">SPELUC_LOCUS6360</name>
</gene>
<name>A0ACA9MBB8_9GLOM</name>
<sequence length="200" mass="23120">SIKVCNLLNAKAWSYNILCSMILCENTETGKYLEAYIITLIKGLENKHLVTGLDFASLYTNLIITYNLLSNKIILSCKEAIDILHDGKKLYKIEFLFNNQTIEAWSIHYNNISEEKSLYARVLKNLSNKQKKIKKCLNKLAGEVTSAGQCNINFVKKFVKDKEFSIKYGNTDSLYLICSEECFQKCDQKYKLDQFSQEKY</sequence>
<dbReference type="Proteomes" id="UP000789366">
    <property type="component" value="Unassembled WGS sequence"/>
</dbReference>
<comment type="caution">
    <text evidence="1">The sequence shown here is derived from an EMBL/GenBank/DDBJ whole genome shotgun (WGS) entry which is preliminary data.</text>
</comment>
<keyword evidence="2" id="KW-1185">Reference proteome</keyword>
<accession>A0ACA9MBB8</accession>
<organism evidence="1 2">
    <name type="scientific">Cetraspora pellucida</name>
    <dbReference type="NCBI Taxonomy" id="1433469"/>
    <lineage>
        <taxon>Eukaryota</taxon>
        <taxon>Fungi</taxon>
        <taxon>Fungi incertae sedis</taxon>
        <taxon>Mucoromycota</taxon>
        <taxon>Glomeromycotina</taxon>
        <taxon>Glomeromycetes</taxon>
        <taxon>Diversisporales</taxon>
        <taxon>Gigasporaceae</taxon>
        <taxon>Cetraspora</taxon>
    </lineage>
</organism>
<evidence type="ECO:0000313" key="1">
    <source>
        <dbReference type="EMBL" id="CAG8580809.1"/>
    </source>
</evidence>